<gene>
    <name evidence="6" type="ORF">DFE_2418</name>
</gene>
<evidence type="ECO:0000256" key="4">
    <source>
        <dbReference type="PIRSR" id="PIRSR005211-1"/>
    </source>
</evidence>
<evidence type="ECO:0000313" key="6">
    <source>
        <dbReference type="EMBL" id="BBD09144.1"/>
    </source>
</evidence>
<keyword evidence="2" id="KW-0719">Serine esterase</keyword>
<evidence type="ECO:0000256" key="1">
    <source>
        <dbReference type="ARBA" id="ARBA00010884"/>
    </source>
</evidence>
<dbReference type="AlphaFoldDB" id="A0A2Z6B0Z2"/>
<comment type="similarity">
    <text evidence="1">Belongs to the AB hydrolase superfamily. AB hydrolase 4 family.</text>
</comment>
<dbReference type="EMBL" id="AP017378">
    <property type="protein sequence ID" value="BBD09144.1"/>
    <property type="molecule type" value="Genomic_DNA"/>
</dbReference>
<dbReference type="InterPro" id="IPR029058">
    <property type="entry name" value="AB_hydrolase_fold"/>
</dbReference>
<dbReference type="SUPFAM" id="SSF53474">
    <property type="entry name" value="alpha/beta-Hydrolases"/>
    <property type="match status" value="1"/>
</dbReference>
<feature type="active site" description="Charge relay system" evidence="4">
    <location>
        <position position="127"/>
    </location>
</feature>
<feature type="active site" description="Charge relay system" evidence="4">
    <location>
        <position position="283"/>
    </location>
</feature>
<dbReference type="GO" id="GO:0047372">
    <property type="term" value="F:monoacylglycerol lipase activity"/>
    <property type="evidence" value="ECO:0007669"/>
    <property type="project" value="TreeGrafter"/>
</dbReference>
<sequence>MQTLYPVLRRPTLSLEYTRERLTLPDGDFLDLDWSLAPGSQGQRAGGVALVIHGLEGHSRRKYLQGMVKALNGAGWDCVAMNHRGCSGEMNRLARFYHSGETDDVHSALTYAIGAGQYNRAALVGFSMGGNQTLKYLGEDPQRVPVQLQCAVAVSAPCDLAGCARVLEQGFSRVYQAYLMRSLRQKVREKHEIFPDRIPVDGLSRMTTFREFDDAYTAPCNGFRDAADYYEKCSSARVLEGIQIPVLTLSAQDDPFLSEGCYPYDMARGSQWLHLETPQTGGHVGFAVNGAAGPYYSEQRAVEFLDRFA</sequence>
<dbReference type="RefSeq" id="WP_232034772.1">
    <property type="nucleotide sequence ID" value="NZ_AP017378.1"/>
</dbReference>
<keyword evidence="7" id="KW-1185">Reference proteome</keyword>
<evidence type="ECO:0000313" key="7">
    <source>
        <dbReference type="Proteomes" id="UP000269883"/>
    </source>
</evidence>
<dbReference type="PANTHER" id="PTHR10794:SF94">
    <property type="entry name" value="ESTERASE YHET-RELATED"/>
    <property type="match status" value="1"/>
</dbReference>
<dbReference type="PANTHER" id="PTHR10794">
    <property type="entry name" value="ABHYDROLASE DOMAIN-CONTAINING PROTEIN"/>
    <property type="match status" value="1"/>
</dbReference>
<proteinExistence type="inferred from homology"/>
<dbReference type="PIRSF" id="PIRSF005211">
    <property type="entry name" value="Ab_hydro_YheT"/>
    <property type="match status" value="1"/>
</dbReference>
<reference evidence="6 7" key="1">
    <citation type="journal article" date="2018" name="Sci. Adv.">
        <title>Multi-heme cytochromes provide a pathway for survival in energy-limited environments.</title>
        <authorList>
            <person name="Deng X."/>
            <person name="Dohmae N."/>
            <person name="Nealson K.H."/>
            <person name="Hashimoto K."/>
            <person name="Okamoto A."/>
        </authorList>
    </citation>
    <scope>NUCLEOTIDE SEQUENCE [LARGE SCALE GENOMIC DNA]</scope>
    <source>
        <strain evidence="6 7">IS5</strain>
    </source>
</reference>
<feature type="domain" description="AB hydrolase-1" evidence="5">
    <location>
        <begin position="50"/>
        <end position="180"/>
    </location>
</feature>
<dbReference type="InterPro" id="IPR050960">
    <property type="entry name" value="AB_hydrolase_4_sf"/>
</dbReference>
<dbReference type="Gene3D" id="3.40.50.1820">
    <property type="entry name" value="alpha/beta hydrolase"/>
    <property type="match status" value="1"/>
</dbReference>
<evidence type="ECO:0000256" key="2">
    <source>
        <dbReference type="ARBA" id="ARBA00022487"/>
    </source>
</evidence>
<protein>
    <recommendedName>
        <fullName evidence="5">AB hydrolase-1 domain-containing protein</fullName>
    </recommendedName>
</protein>
<keyword evidence="3" id="KW-0378">Hydrolase</keyword>
<accession>A0A2Z6B0Z2</accession>
<dbReference type="Proteomes" id="UP000269883">
    <property type="component" value="Chromosome"/>
</dbReference>
<dbReference type="Pfam" id="PF00561">
    <property type="entry name" value="Abhydrolase_1"/>
    <property type="match status" value="1"/>
</dbReference>
<dbReference type="GO" id="GO:0034338">
    <property type="term" value="F:short-chain carboxylesterase activity"/>
    <property type="evidence" value="ECO:0007669"/>
    <property type="project" value="TreeGrafter"/>
</dbReference>
<dbReference type="InterPro" id="IPR000952">
    <property type="entry name" value="AB_hydrolase_4_CS"/>
</dbReference>
<feature type="active site" description="Charge relay system" evidence="4">
    <location>
        <position position="254"/>
    </location>
</feature>
<organism evidence="6 7">
    <name type="scientific">Desulfovibrio ferrophilus</name>
    <dbReference type="NCBI Taxonomy" id="241368"/>
    <lineage>
        <taxon>Bacteria</taxon>
        <taxon>Pseudomonadati</taxon>
        <taxon>Thermodesulfobacteriota</taxon>
        <taxon>Desulfovibrionia</taxon>
        <taxon>Desulfovibrionales</taxon>
        <taxon>Desulfovibrionaceae</taxon>
        <taxon>Desulfovibrio</taxon>
    </lineage>
</organism>
<evidence type="ECO:0000256" key="3">
    <source>
        <dbReference type="ARBA" id="ARBA00022801"/>
    </source>
</evidence>
<dbReference type="PROSITE" id="PS01133">
    <property type="entry name" value="UPF0017"/>
    <property type="match status" value="1"/>
</dbReference>
<dbReference type="InterPro" id="IPR012020">
    <property type="entry name" value="ABHD4"/>
</dbReference>
<name>A0A2Z6B0Z2_9BACT</name>
<evidence type="ECO:0000259" key="5">
    <source>
        <dbReference type="Pfam" id="PF00561"/>
    </source>
</evidence>
<dbReference type="KEGG" id="dfl:DFE_2418"/>
<dbReference type="InterPro" id="IPR000073">
    <property type="entry name" value="AB_hydrolase_1"/>
</dbReference>